<organism evidence="3 4">
    <name type="scientific">Haloflavibacter putidus</name>
    <dbReference type="NCBI Taxonomy" id="2576776"/>
    <lineage>
        <taxon>Bacteria</taxon>
        <taxon>Pseudomonadati</taxon>
        <taxon>Bacteroidota</taxon>
        <taxon>Flavobacteriia</taxon>
        <taxon>Flavobacteriales</taxon>
        <taxon>Flavobacteriaceae</taxon>
        <taxon>Haloflavibacter</taxon>
    </lineage>
</organism>
<evidence type="ECO:0000259" key="2">
    <source>
        <dbReference type="Pfam" id="PF03417"/>
    </source>
</evidence>
<dbReference type="PROSITE" id="PS51257">
    <property type="entry name" value="PROKAR_LIPOPROTEIN"/>
    <property type="match status" value="1"/>
</dbReference>
<dbReference type="SMART" id="SM00028">
    <property type="entry name" value="TPR"/>
    <property type="match status" value="1"/>
</dbReference>
<sequence>MKKQLLFCFVMVCFLGSCGVKKSLEDRPDLSGIVSVDTARTKLAEDFYKVGNNSLRKNKEGLWEMYIEGEALERGFAIGSLSRELLKKQEEALMNQVFTMVEKPGYRKFLSKIIAFYNRDLYTHVNEEYKAEIYGISRYNTHKYNYFAKPYVRSLYLHGAHDIGHALQDLMLVGCTSFAAWDQKTSDGELLIGRNFDFYAGDAFSEEKIIAFINPQKGHKFMMYTWPGFVGVVSGMNNAGLTVTINAGKSKIPWKAKTPIALLTREILQYAKTTQEAIAIARNKEVFVSEAIMVGSSKERKAILIEVAPKNFGVYQVKNQAKLVCSNHFQSENLKDEARNLQTIENSHTLPRFDRMNQLLEKNDKITPQKAVKILRDRRGVDNKILGMGNELAVNQMLAHHGVVFKPESNLAWVSSSPYQMGAFVAYDIKKAFTEFENGDYSLKGIDSLKISEDSFIHTQDFQDYETYRKKVKLFKTVINSEQSLQEEEINTFRNLNPYFWETYYLIGHYYYAQKQYKKAIIHFKQALKREVTTKNSVKQLKKLIKKSYRKI</sequence>
<feature type="domain" description="Peptidase C45 hydrolase" evidence="2">
    <location>
        <begin position="186"/>
        <end position="380"/>
    </location>
</feature>
<gene>
    <name evidence="3" type="ORF">FKR84_03105</name>
</gene>
<dbReference type="Gene3D" id="3.60.60.10">
    <property type="entry name" value="Penicillin V Acylase, Chain A"/>
    <property type="match status" value="1"/>
</dbReference>
<evidence type="ECO:0000313" key="4">
    <source>
        <dbReference type="Proteomes" id="UP000317169"/>
    </source>
</evidence>
<name>A0A508A2Y3_9FLAO</name>
<dbReference type="GO" id="GO:0016740">
    <property type="term" value="F:transferase activity"/>
    <property type="evidence" value="ECO:0007669"/>
    <property type="project" value="UniProtKB-KW"/>
</dbReference>
<proteinExistence type="predicted"/>
<dbReference type="InterPro" id="IPR011990">
    <property type="entry name" value="TPR-like_helical_dom_sf"/>
</dbReference>
<dbReference type="OrthoDB" id="5480874at2"/>
<dbReference type="PANTHER" id="PTHR35190">
    <property type="entry name" value="PROTEIN DCD1B"/>
    <property type="match status" value="1"/>
</dbReference>
<keyword evidence="4" id="KW-1185">Reference proteome</keyword>
<dbReference type="Pfam" id="PF03417">
    <property type="entry name" value="AAT"/>
    <property type="match status" value="1"/>
</dbReference>
<dbReference type="RefSeq" id="WP_141420732.1">
    <property type="nucleotide sequence ID" value="NZ_VIAR01000002.1"/>
</dbReference>
<dbReference type="SUPFAM" id="SSF48452">
    <property type="entry name" value="TPR-like"/>
    <property type="match status" value="1"/>
</dbReference>
<reference evidence="3 4" key="1">
    <citation type="submission" date="2019-06" db="EMBL/GenBank/DDBJ databases">
        <title>Flavibacter putida gen. nov., sp. nov., a novel marine bacterium of the family Flavobacteriaceae isolated from coastal seawater.</title>
        <authorList>
            <person name="Feng X."/>
        </authorList>
    </citation>
    <scope>NUCLEOTIDE SEQUENCE [LARGE SCALE GENOMIC DNA]</scope>
    <source>
        <strain evidence="3 4">PLHSN227</strain>
    </source>
</reference>
<dbReference type="InterPro" id="IPR047794">
    <property type="entry name" value="C45_proenzyme-like"/>
</dbReference>
<dbReference type="PANTHER" id="PTHR35190:SF2">
    <property type="entry name" value="PROTEIN DCD1B"/>
    <property type="match status" value="1"/>
</dbReference>
<dbReference type="PROSITE" id="PS50005">
    <property type="entry name" value="TPR"/>
    <property type="match status" value="1"/>
</dbReference>
<evidence type="ECO:0000256" key="1">
    <source>
        <dbReference type="PROSITE-ProRule" id="PRU00339"/>
    </source>
</evidence>
<dbReference type="InterPro" id="IPR019734">
    <property type="entry name" value="TPR_rpt"/>
</dbReference>
<evidence type="ECO:0000313" key="3">
    <source>
        <dbReference type="EMBL" id="TQD40202.1"/>
    </source>
</evidence>
<dbReference type="AlphaFoldDB" id="A0A508A2Y3"/>
<accession>A0A508A2Y3</accession>
<dbReference type="InterPro" id="IPR005079">
    <property type="entry name" value="Peptidase_C45_hydrolase"/>
</dbReference>
<protein>
    <submittedName>
        <fullName evidence="3">Acyl-CoA--6-aminopenicillanic acid acyl-transferase</fullName>
    </submittedName>
</protein>
<keyword evidence="3" id="KW-0808">Transferase</keyword>
<dbReference type="InterPro" id="IPR047803">
    <property type="entry name" value="DCD1A/B-like"/>
</dbReference>
<keyword evidence="1" id="KW-0802">TPR repeat</keyword>
<dbReference type="Proteomes" id="UP000317169">
    <property type="component" value="Unassembled WGS sequence"/>
</dbReference>
<dbReference type="EMBL" id="VIAR01000002">
    <property type="protein sequence ID" value="TQD40202.1"/>
    <property type="molecule type" value="Genomic_DNA"/>
</dbReference>
<comment type="caution">
    <text evidence="3">The sequence shown here is derived from an EMBL/GenBank/DDBJ whole genome shotgun (WGS) entry which is preliminary data.</text>
</comment>
<feature type="repeat" description="TPR" evidence="1">
    <location>
        <begin position="501"/>
        <end position="534"/>
    </location>
</feature>
<dbReference type="Gene3D" id="1.25.40.10">
    <property type="entry name" value="Tetratricopeptide repeat domain"/>
    <property type="match status" value="1"/>
</dbReference>
<dbReference type="NCBIfam" id="NF040521">
    <property type="entry name" value="C45_proenzyme"/>
    <property type="match status" value="1"/>
</dbReference>